<protein>
    <submittedName>
        <fullName evidence="13">CRISPR-associated helicase Cas3</fullName>
    </submittedName>
</protein>
<reference evidence="13 14" key="1">
    <citation type="submission" date="2021-03" db="EMBL/GenBank/DDBJ databases">
        <title>Genomic and phenotypic characterization of Chloracidobacterium isolates provides evidence for multiple species.</title>
        <authorList>
            <person name="Saini M.K."/>
            <person name="Costas A.M.G."/>
            <person name="Tank M."/>
            <person name="Bryant D.A."/>
        </authorList>
    </citation>
    <scope>NUCLEOTIDE SEQUENCE [LARGE SCALE GENOMIC DNA]</scope>
    <source>
        <strain evidence="13 14">BV2-C</strain>
    </source>
</reference>
<dbReference type="InterPro" id="IPR014001">
    <property type="entry name" value="Helicase_ATP-bd"/>
</dbReference>
<keyword evidence="3" id="KW-0540">Nuclease</keyword>
<dbReference type="SUPFAM" id="SSF52540">
    <property type="entry name" value="P-loop containing nucleoside triphosphate hydrolases"/>
    <property type="match status" value="1"/>
</dbReference>
<dbReference type="PROSITE" id="PS51192">
    <property type="entry name" value="HELICASE_ATP_BIND_1"/>
    <property type="match status" value="1"/>
</dbReference>
<keyword evidence="5" id="KW-0547">Nucleotide-binding</keyword>
<evidence type="ECO:0000259" key="12">
    <source>
        <dbReference type="PROSITE" id="PS51643"/>
    </source>
</evidence>
<feature type="domain" description="HD Cas3-type" evidence="12">
    <location>
        <begin position="21"/>
        <end position="238"/>
    </location>
</feature>
<dbReference type="Gene3D" id="1.10.3210.30">
    <property type="match status" value="1"/>
</dbReference>
<dbReference type="InterPro" id="IPR001650">
    <property type="entry name" value="Helicase_C-like"/>
</dbReference>
<proteinExistence type="inferred from homology"/>
<keyword evidence="8" id="KW-0067">ATP-binding</keyword>
<evidence type="ECO:0000313" key="13">
    <source>
        <dbReference type="EMBL" id="QUW04142.1"/>
    </source>
</evidence>
<evidence type="ECO:0000313" key="14">
    <source>
        <dbReference type="Proteomes" id="UP000676506"/>
    </source>
</evidence>
<evidence type="ECO:0000256" key="8">
    <source>
        <dbReference type="ARBA" id="ARBA00022840"/>
    </source>
</evidence>
<dbReference type="RefSeq" id="WP_211430031.1">
    <property type="nucleotide sequence ID" value="NZ_CP072649.1"/>
</dbReference>
<name>A0ABX8BCJ4_9BACT</name>
<dbReference type="PROSITE" id="PS51643">
    <property type="entry name" value="HD_CAS3"/>
    <property type="match status" value="1"/>
</dbReference>
<evidence type="ECO:0000256" key="2">
    <source>
        <dbReference type="ARBA" id="ARBA00009046"/>
    </source>
</evidence>
<dbReference type="EMBL" id="CP072649">
    <property type="protein sequence ID" value="QUW04142.1"/>
    <property type="molecule type" value="Genomic_DNA"/>
</dbReference>
<dbReference type="Pfam" id="PF18019">
    <property type="entry name" value="Cas3_HD"/>
    <property type="match status" value="1"/>
</dbReference>
<dbReference type="InterPro" id="IPR038257">
    <property type="entry name" value="CRISPR-assoc_Cas3_HD_sf"/>
</dbReference>
<evidence type="ECO:0000256" key="9">
    <source>
        <dbReference type="ARBA" id="ARBA00023118"/>
    </source>
</evidence>
<dbReference type="Proteomes" id="UP000676506">
    <property type="component" value="Chromosome 2"/>
</dbReference>
<gene>
    <name evidence="13" type="primary">cas3</name>
    <name evidence="13" type="ORF">J8C06_13950</name>
</gene>
<evidence type="ECO:0000256" key="5">
    <source>
        <dbReference type="ARBA" id="ARBA00022741"/>
    </source>
</evidence>
<dbReference type="PANTHER" id="PTHR47959:SF16">
    <property type="entry name" value="CRISPR-ASSOCIATED NUCLEASE_HELICASE CAS3-RELATED"/>
    <property type="match status" value="1"/>
</dbReference>
<dbReference type="InterPro" id="IPR054712">
    <property type="entry name" value="Cas3-like_dom"/>
</dbReference>
<dbReference type="InterPro" id="IPR027417">
    <property type="entry name" value="P-loop_NTPase"/>
</dbReference>
<keyword evidence="4" id="KW-0479">Metal-binding</keyword>
<dbReference type="InterPro" id="IPR006474">
    <property type="entry name" value="Helicase_Cas3_CRISPR-ass_core"/>
</dbReference>
<dbReference type="SMART" id="SM00487">
    <property type="entry name" value="DEXDc"/>
    <property type="match status" value="1"/>
</dbReference>
<accession>A0ABX8BCJ4</accession>
<dbReference type="InterPro" id="IPR006483">
    <property type="entry name" value="CRISPR-assoc_Cas3_HD"/>
</dbReference>
<dbReference type="Pfam" id="PF22590">
    <property type="entry name" value="Cas3-like_C_2"/>
    <property type="match status" value="1"/>
</dbReference>
<dbReference type="CDD" id="cd09641">
    <property type="entry name" value="Cas3''_I"/>
    <property type="match status" value="1"/>
</dbReference>
<dbReference type="InterPro" id="IPR050079">
    <property type="entry name" value="DEAD_box_RNA_helicase"/>
</dbReference>
<evidence type="ECO:0000256" key="6">
    <source>
        <dbReference type="ARBA" id="ARBA00022801"/>
    </source>
</evidence>
<feature type="domain" description="Helicase ATP-binding" evidence="11">
    <location>
        <begin position="417"/>
        <end position="503"/>
    </location>
</feature>
<keyword evidence="14" id="KW-1185">Reference proteome</keyword>
<comment type="similarity">
    <text evidence="1">In the N-terminal section; belongs to the CRISPR-associated nuclease Cas3-HD family.</text>
</comment>
<evidence type="ECO:0000256" key="7">
    <source>
        <dbReference type="ARBA" id="ARBA00022806"/>
    </source>
</evidence>
<comment type="similarity">
    <text evidence="2">In the central section; belongs to the CRISPR-associated helicase Cas3 family.</text>
</comment>
<keyword evidence="9" id="KW-0051">Antiviral defense</keyword>
<sequence length="817" mass="91210">MTKHPRHLLAKSYSTQKYPQIPPDYALLTQHSRDVAEACAALTRVIGPVIEEYANVQLGADDFTRAGKATGWVEDLGKANSHFQLMLAGQPQIKQLLRHEIISGLLLWQNQPLRQWIEPSLGEWFIPALWAAMGHHLRFDRDTRADSNCPSLTVFLAHKDFKSILGELGSDLALTEPPPDLTDFTIAADKREPCDVAALNALRNLKDDFEEAKEKFSSDEWRKRIAVLKALGIAADVAASAVAAEGQMKSNYSLTTFINEALQVGLTDSDCQQLIDNWASRHCEGNLQVRPFQRAVADSPSFVTLARAGCGSGKSLAAYLWAKAWCAKTTAGEKTTVEGRSFRLFFCLPTTGTTTEHFKDYALESGIPASLTHSRSEVDLKSLAQTADQESNFNVRDAAIGALIDARDKIESLALWDTPLVVSTADTVLGLMGNARRSLYAFPAIVSSAIVFDEIHAFDDRLFGHLLMFLKYFPRQPVLLMTASLPQHRLDALQSIRNDLHIVDGPPELERLERYQLDHGEDEQKVWDAIKACVQSNGKVLWVRNRVDWANQAYEACLERFPEVMVNVYHSRFRYKDRSRLHRHVIDHFKQKPKQAQILIATQVAEMSLDLSADLLVTDIAPIPSLIQRLGRLNREPWPSAPKSALVCPLPAAMGQGDDPALPYVADDLSAAEMWLTKLIEKGTPLSQFDLADAFGCLSHTEAFDICMAEEKACFFSGLWETRPGKTREDGYTISVILEVDLNQCHQRNRHGEPTRDWLTEHEVAIPFKSEVLKWGVVGNRRVAPSQCITYDFDPTTMKGVGARWASGQPITNCQIL</sequence>
<dbReference type="NCBIfam" id="TIGR01596">
    <property type="entry name" value="cas3_HD"/>
    <property type="match status" value="1"/>
</dbReference>
<comment type="similarity">
    <text evidence="10">Belongs to the DEAD box helicase family.</text>
</comment>
<evidence type="ECO:0000256" key="10">
    <source>
        <dbReference type="ARBA" id="ARBA00038437"/>
    </source>
</evidence>
<evidence type="ECO:0000259" key="11">
    <source>
        <dbReference type="PROSITE" id="PS51192"/>
    </source>
</evidence>
<evidence type="ECO:0000256" key="1">
    <source>
        <dbReference type="ARBA" id="ARBA00006847"/>
    </source>
</evidence>
<dbReference type="SMART" id="SM00490">
    <property type="entry name" value="HELICc"/>
    <property type="match status" value="1"/>
</dbReference>
<keyword evidence="6" id="KW-0378">Hydrolase</keyword>
<evidence type="ECO:0000256" key="3">
    <source>
        <dbReference type="ARBA" id="ARBA00022722"/>
    </source>
</evidence>
<organism evidence="13 14">
    <name type="scientific">Chloracidobacterium validum</name>
    <dbReference type="NCBI Taxonomy" id="2821543"/>
    <lineage>
        <taxon>Bacteria</taxon>
        <taxon>Pseudomonadati</taxon>
        <taxon>Acidobacteriota</taxon>
        <taxon>Terriglobia</taxon>
        <taxon>Terriglobales</taxon>
        <taxon>Acidobacteriaceae</taxon>
        <taxon>Chloracidobacterium</taxon>
    </lineage>
</organism>
<dbReference type="NCBIfam" id="TIGR01587">
    <property type="entry name" value="cas3_core"/>
    <property type="match status" value="1"/>
</dbReference>
<dbReference type="Gene3D" id="3.40.50.300">
    <property type="entry name" value="P-loop containing nucleotide triphosphate hydrolases"/>
    <property type="match status" value="2"/>
</dbReference>
<dbReference type="PANTHER" id="PTHR47959">
    <property type="entry name" value="ATP-DEPENDENT RNA HELICASE RHLE-RELATED"/>
    <property type="match status" value="1"/>
</dbReference>
<keyword evidence="7" id="KW-0347">Helicase</keyword>
<evidence type="ECO:0000256" key="4">
    <source>
        <dbReference type="ARBA" id="ARBA00022723"/>
    </source>
</evidence>